<comment type="similarity">
    <text evidence="1">Belongs to the enoyl-CoA hydratase/isomerase family.</text>
</comment>
<accession>A0ABW1J432</accession>
<dbReference type="InterPro" id="IPR001753">
    <property type="entry name" value="Enoyl-CoA_hydra/iso"/>
</dbReference>
<evidence type="ECO:0000256" key="1">
    <source>
        <dbReference type="ARBA" id="ARBA00005254"/>
    </source>
</evidence>
<dbReference type="Gene3D" id="1.10.12.10">
    <property type="entry name" value="Lyase 2-enoyl-coa Hydratase, Chain A, domain 2"/>
    <property type="match status" value="1"/>
</dbReference>
<dbReference type="Gene3D" id="3.90.226.10">
    <property type="entry name" value="2-enoyl-CoA Hydratase, Chain A, domain 1"/>
    <property type="match status" value="1"/>
</dbReference>
<gene>
    <name evidence="4" type="ORF">ACFQE5_15340</name>
</gene>
<sequence length="141" mass="14659">ALGGGLQITLGADLRIVAPEAVLGVLEIQWGLVPDMTGTQLLPELVGRDVAKELTLTGRKVSGVEAVSLGLATRAEPDPRAAAMALAAQIAERNPDAVRWAKRLLNQAGRVDLATGFAAEQQALGELIGSPNQVAAVHNRL</sequence>
<proteinExistence type="inferred from homology"/>
<evidence type="ECO:0000313" key="4">
    <source>
        <dbReference type="EMBL" id="MFC5995588.1"/>
    </source>
</evidence>
<dbReference type="SUPFAM" id="SSF52096">
    <property type="entry name" value="ClpP/crotonase"/>
    <property type="match status" value="1"/>
</dbReference>
<organism evidence="4 5">
    <name type="scientific">Pseudonocardia hispaniensis</name>
    <dbReference type="NCBI Taxonomy" id="904933"/>
    <lineage>
        <taxon>Bacteria</taxon>
        <taxon>Bacillati</taxon>
        <taxon>Actinomycetota</taxon>
        <taxon>Actinomycetes</taxon>
        <taxon>Pseudonocardiales</taxon>
        <taxon>Pseudonocardiaceae</taxon>
        <taxon>Pseudonocardia</taxon>
    </lineage>
</organism>
<dbReference type="Pfam" id="PF00378">
    <property type="entry name" value="ECH_1"/>
    <property type="match status" value="1"/>
</dbReference>
<comment type="caution">
    <text evidence="4">The sequence shown here is derived from an EMBL/GenBank/DDBJ whole genome shotgun (WGS) entry which is preliminary data.</text>
</comment>
<evidence type="ECO:0000256" key="2">
    <source>
        <dbReference type="ARBA" id="ARBA00023098"/>
    </source>
</evidence>
<dbReference type="Proteomes" id="UP001596302">
    <property type="component" value="Unassembled WGS sequence"/>
</dbReference>
<dbReference type="EMBL" id="JBHSQW010000031">
    <property type="protein sequence ID" value="MFC5995588.1"/>
    <property type="molecule type" value="Genomic_DNA"/>
</dbReference>
<dbReference type="PANTHER" id="PTHR11941">
    <property type="entry name" value="ENOYL-COA HYDRATASE-RELATED"/>
    <property type="match status" value="1"/>
</dbReference>
<dbReference type="CDD" id="cd06558">
    <property type="entry name" value="crotonase-like"/>
    <property type="match status" value="1"/>
</dbReference>
<keyword evidence="5" id="KW-1185">Reference proteome</keyword>
<dbReference type="InterPro" id="IPR014748">
    <property type="entry name" value="Enoyl-CoA_hydra_C"/>
</dbReference>
<protein>
    <submittedName>
        <fullName evidence="4">Enoyl-CoA hydratase-related protein</fullName>
    </submittedName>
</protein>
<feature type="non-terminal residue" evidence="4">
    <location>
        <position position="1"/>
    </location>
</feature>
<dbReference type="RefSeq" id="WP_379585725.1">
    <property type="nucleotide sequence ID" value="NZ_JBHSQW010000031.1"/>
</dbReference>
<name>A0ABW1J432_9PSEU</name>
<keyword evidence="3" id="KW-0456">Lyase</keyword>
<evidence type="ECO:0000313" key="5">
    <source>
        <dbReference type="Proteomes" id="UP001596302"/>
    </source>
</evidence>
<dbReference type="InterPro" id="IPR029045">
    <property type="entry name" value="ClpP/crotonase-like_dom_sf"/>
</dbReference>
<reference evidence="5" key="1">
    <citation type="journal article" date="2019" name="Int. J. Syst. Evol. Microbiol.">
        <title>The Global Catalogue of Microorganisms (GCM) 10K type strain sequencing project: providing services to taxonomists for standard genome sequencing and annotation.</title>
        <authorList>
            <consortium name="The Broad Institute Genomics Platform"/>
            <consortium name="The Broad Institute Genome Sequencing Center for Infectious Disease"/>
            <person name="Wu L."/>
            <person name="Ma J."/>
        </authorList>
    </citation>
    <scope>NUCLEOTIDE SEQUENCE [LARGE SCALE GENOMIC DNA]</scope>
    <source>
        <strain evidence="5">CCM 8391</strain>
    </source>
</reference>
<evidence type="ECO:0000256" key="3">
    <source>
        <dbReference type="ARBA" id="ARBA00023239"/>
    </source>
</evidence>
<keyword evidence="2" id="KW-0443">Lipid metabolism</keyword>
<dbReference type="PANTHER" id="PTHR11941:SF169">
    <property type="entry name" value="(7AS)-7A-METHYL-1,5-DIOXO-2,3,5,6,7,7A-HEXAHYDRO-1H-INDENE-CARBOXYL-COA HYDROLASE"/>
    <property type="match status" value="1"/>
</dbReference>